<dbReference type="PROSITE" id="PS00237">
    <property type="entry name" value="G_PROTEIN_RECEP_F1_1"/>
    <property type="match status" value="3"/>
</dbReference>
<dbReference type="GO" id="GO:0004984">
    <property type="term" value="F:olfactory receptor activity"/>
    <property type="evidence" value="ECO:0007669"/>
    <property type="project" value="InterPro"/>
</dbReference>
<dbReference type="PRINTS" id="PR00237">
    <property type="entry name" value="GPCRRHODOPSN"/>
</dbReference>
<feature type="transmembrane region" description="Helical" evidence="14">
    <location>
        <begin position="422"/>
        <end position="441"/>
    </location>
</feature>
<keyword evidence="8 14" id="KW-0472">Membrane</keyword>
<feature type="transmembrane region" description="Helical" evidence="14">
    <location>
        <begin position="628"/>
        <end position="649"/>
    </location>
</feature>
<keyword evidence="2" id="KW-1003">Cell membrane</keyword>
<evidence type="ECO:0000313" key="17">
    <source>
        <dbReference type="Proteomes" id="UP000518266"/>
    </source>
</evidence>
<proteinExistence type="inferred from homology"/>
<dbReference type="PRINTS" id="PR00245">
    <property type="entry name" value="OLFACTORYR"/>
</dbReference>
<dbReference type="Gene3D" id="1.20.1070.10">
    <property type="entry name" value="Rhodopsin 7-helix transmembrane proteins"/>
    <property type="match status" value="3"/>
</dbReference>
<protein>
    <recommendedName>
        <fullName evidence="15">G-protein coupled receptors family 1 profile domain-containing protein</fullName>
    </recommendedName>
</protein>
<feature type="transmembrane region" description="Helical" evidence="14">
    <location>
        <begin position="324"/>
        <end position="345"/>
    </location>
</feature>
<dbReference type="Pfam" id="PF00001">
    <property type="entry name" value="7tm_1"/>
    <property type="match status" value="1"/>
</dbReference>
<dbReference type="GO" id="GO:0005549">
    <property type="term" value="F:odorant binding"/>
    <property type="evidence" value="ECO:0007669"/>
    <property type="project" value="TreeGrafter"/>
</dbReference>
<evidence type="ECO:0000256" key="8">
    <source>
        <dbReference type="ARBA" id="ARBA00023136"/>
    </source>
</evidence>
<keyword evidence="9" id="KW-1015">Disulfide bond</keyword>
<dbReference type="InterPro" id="IPR017452">
    <property type="entry name" value="GPCR_Rhodpsn_7TM"/>
</dbReference>
<feature type="domain" description="G-protein coupled receptors family 1 profile" evidence="15">
    <location>
        <begin position="528"/>
        <end position="778"/>
    </location>
</feature>
<dbReference type="Pfam" id="PF13853">
    <property type="entry name" value="7tm_4"/>
    <property type="match status" value="2"/>
</dbReference>
<evidence type="ECO:0000256" key="12">
    <source>
        <dbReference type="ARBA" id="ARBA00023224"/>
    </source>
</evidence>
<keyword evidence="12 13" id="KW-0807">Transducer</keyword>
<dbReference type="PROSITE" id="PS50262">
    <property type="entry name" value="G_PROTEIN_RECEP_F1_2"/>
    <property type="match status" value="3"/>
</dbReference>
<feature type="transmembrane region" description="Helical" evidence="14">
    <location>
        <begin position="686"/>
        <end position="705"/>
    </location>
</feature>
<accession>A0A7J5YJ04</accession>
<comment type="subcellular location">
    <subcellularLocation>
        <location evidence="1">Cell membrane</location>
        <topology evidence="1">Multi-pass membrane protein</topology>
    </subcellularLocation>
</comment>
<dbReference type="GO" id="GO:0005886">
    <property type="term" value="C:plasma membrane"/>
    <property type="evidence" value="ECO:0007669"/>
    <property type="project" value="UniProtKB-SubCell"/>
</dbReference>
<feature type="transmembrane region" description="Helical" evidence="14">
    <location>
        <begin position="839"/>
        <end position="861"/>
    </location>
</feature>
<feature type="transmembrane region" description="Helical" evidence="14">
    <location>
        <begin position="920"/>
        <end position="937"/>
    </location>
</feature>
<evidence type="ECO:0000256" key="7">
    <source>
        <dbReference type="ARBA" id="ARBA00023040"/>
    </source>
</evidence>
<dbReference type="EMBL" id="JAAKFY010000013">
    <property type="protein sequence ID" value="KAF3848268.1"/>
    <property type="molecule type" value="Genomic_DNA"/>
</dbReference>
<keyword evidence="6 14" id="KW-1133">Transmembrane helix</keyword>
<feature type="transmembrane region" description="Helical" evidence="14">
    <location>
        <begin position="757"/>
        <end position="780"/>
    </location>
</feature>
<comment type="caution">
    <text evidence="16">The sequence shown here is derived from an EMBL/GenBank/DDBJ whole genome shotgun (WGS) entry which is preliminary data.</text>
</comment>
<feature type="transmembrane region" description="Helical" evidence="14">
    <location>
        <begin position="546"/>
        <end position="570"/>
    </location>
</feature>
<evidence type="ECO:0000256" key="10">
    <source>
        <dbReference type="ARBA" id="ARBA00023170"/>
    </source>
</evidence>
<feature type="domain" description="G-protein coupled receptors family 1 profile" evidence="15">
    <location>
        <begin position="224"/>
        <end position="474"/>
    </location>
</feature>
<dbReference type="PANTHER" id="PTHR26451:SF885">
    <property type="entry name" value="OLFACTORY RECEPTOR"/>
    <property type="match status" value="1"/>
</dbReference>
<dbReference type="PANTHER" id="PTHR26451">
    <property type="entry name" value="G_PROTEIN_RECEP_F1_2 DOMAIN-CONTAINING PROTEIN"/>
    <property type="match status" value="1"/>
</dbReference>
<organism evidence="16 17">
    <name type="scientific">Dissostichus mawsoni</name>
    <name type="common">Antarctic cod</name>
    <dbReference type="NCBI Taxonomy" id="36200"/>
    <lineage>
        <taxon>Eukaryota</taxon>
        <taxon>Metazoa</taxon>
        <taxon>Chordata</taxon>
        <taxon>Craniata</taxon>
        <taxon>Vertebrata</taxon>
        <taxon>Euteleostomi</taxon>
        <taxon>Actinopterygii</taxon>
        <taxon>Neopterygii</taxon>
        <taxon>Teleostei</taxon>
        <taxon>Neoteleostei</taxon>
        <taxon>Acanthomorphata</taxon>
        <taxon>Eupercaria</taxon>
        <taxon>Perciformes</taxon>
        <taxon>Notothenioidei</taxon>
        <taxon>Nototheniidae</taxon>
        <taxon>Dissostichus</taxon>
    </lineage>
</organism>
<feature type="transmembrane region" description="Helical" evidence="14">
    <location>
        <begin position="213"/>
        <end position="235"/>
    </location>
</feature>
<feature type="transmembrane region" description="Helical" evidence="14">
    <location>
        <begin position="801"/>
        <end position="827"/>
    </location>
</feature>
<evidence type="ECO:0000256" key="14">
    <source>
        <dbReference type="SAM" id="Phobius"/>
    </source>
</evidence>
<name>A0A7J5YJ04_DISMA</name>
<dbReference type="AlphaFoldDB" id="A0A7J5YJ04"/>
<evidence type="ECO:0000256" key="11">
    <source>
        <dbReference type="ARBA" id="ARBA00023180"/>
    </source>
</evidence>
<feature type="transmembrane region" description="Helical" evidence="14">
    <location>
        <begin position="576"/>
        <end position="595"/>
    </location>
</feature>
<evidence type="ECO:0000256" key="5">
    <source>
        <dbReference type="ARBA" id="ARBA00022725"/>
    </source>
</evidence>
<evidence type="ECO:0000259" key="15">
    <source>
        <dbReference type="PROSITE" id="PS50262"/>
    </source>
</evidence>
<dbReference type="InterPro" id="IPR000725">
    <property type="entry name" value="Olfact_rcpt"/>
</dbReference>
<comment type="similarity">
    <text evidence="13">Belongs to the G-protein coupled receptor 1 family.</text>
</comment>
<evidence type="ECO:0000256" key="9">
    <source>
        <dbReference type="ARBA" id="ARBA00023157"/>
    </source>
</evidence>
<evidence type="ECO:0000313" key="16">
    <source>
        <dbReference type="EMBL" id="KAF3848268.1"/>
    </source>
</evidence>
<reference evidence="16 17" key="1">
    <citation type="submission" date="2020-03" db="EMBL/GenBank/DDBJ databases">
        <title>Dissostichus mawsoni Genome sequencing and assembly.</title>
        <authorList>
            <person name="Park H."/>
        </authorList>
    </citation>
    <scope>NUCLEOTIDE SEQUENCE [LARGE SCALE GENOMIC DNA]</scope>
    <source>
        <strain evidence="16">DM0001</strain>
        <tissue evidence="16">Muscle</tissue>
    </source>
</reference>
<keyword evidence="4 13" id="KW-0812">Transmembrane</keyword>
<evidence type="ECO:0000256" key="3">
    <source>
        <dbReference type="ARBA" id="ARBA00022606"/>
    </source>
</evidence>
<feature type="transmembrane region" description="Helical" evidence="14">
    <location>
        <begin position="518"/>
        <end position="539"/>
    </location>
</feature>
<keyword evidence="3" id="KW-0716">Sensory transduction</keyword>
<evidence type="ECO:0000256" key="2">
    <source>
        <dbReference type="ARBA" id="ARBA00022475"/>
    </source>
</evidence>
<feature type="domain" description="G-protein coupled receptors family 1 profile" evidence="15">
    <location>
        <begin position="820"/>
        <end position="1051"/>
    </location>
</feature>
<dbReference type="InterPro" id="IPR000276">
    <property type="entry name" value="GPCR_Rhodpsn"/>
</dbReference>
<keyword evidence="11" id="KW-0325">Glycoprotein</keyword>
<gene>
    <name evidence="16" type="ORF">F7725_021296</name>
</gene>
<evidence type="ECO:0000256" key="13">
    <source>
        <dbReference type="RuleBase" id="RU000688"/>
    </source>
</evidence>
<dbReference type="OrthoDB" id="9950649at2759"/>
<keyword evidence="10 13" id="KW-0675">Receptor</keyword>
<dbReference type="SUPFAM" id="SSF81321">
    <property type="entry name" value="Family A G protein-coupled receptor-like"/>
    <property type="match status" value="3"/>
</dbReference>
<dbReference type="FunFam" id="1.20.1070.10:FF:000024">
    <property type="entry name" value="Olfactory receptor"/>
    <property type="match status" value="3"/>
</dbReference>
<evidence type="ECO:0000256" key="1">
    <source>
        <dbReference type="ARBA" id="ARBA00004651"/>
    </source>
</evidence>
<feature type="transmembrane region" description="Helical" evidence="14">
    <location>
        <begin position="1030"/>
        <end position="1053"/>
    </location>
</feature>
<keyword evidence="7 13" id="KW-0297">G-protein coupled receptor</keyword>
<dbReference type="GO" id="GO:0004930">
    <property type="term" value="F:G protein-coupled receptor activity"/>
    <property type="evidence" value="ECO:0007669"/>
    <property type="project" value="UniProtKB-KW"/>
</dbReference>
<dbReference type="InterPro" id="IPR052921">
    <property type="entry name" value="GPCR1_Superfamily_Member"/>
</dbReference>
<dbReference type="Proteomes" id="UP000518266">
    <property type="component" value="Unassembled WGS sequence"/>
</dbReference>
<keyword evidence="17" id="KW-1185">Reference proteome</keyword>
<feature type="transmembrane region" description="Helical" evidence="14">
    <location>
        <begin position="382"/>
        <end position="401"/>
    </location>
</feature>
<feature type="transmembrane region" description="Helical" evidence="14">
    <location>
        <begin position="242"/>
        <end position="266"/>
    </location>
</feature>
<evidence type="ECO:0000256" key="4">
    <source>
        <dbReference type="ARBA" id="ARBA00022692"/>
    </source>
</evidence>
<feature type="transmembrane region" description="Helical" evidence="14">
    <location>
        <begin position="726"/>
        <end position="745"/>
    </location>
</feature>
<keyword evidence="5" id="KW-0552">Olfaction</keyword>
<feature type="transmembrane region" description="Helical" evidence="14">
    <location>
        <begin position="272"/>
        <end position="291"/>
    </location>
</feature>
<evidence type="ECO:0000256" key="6">
    <source>
        <dbReference type="ARBA" id="ARBA00022989"/>
    </source>
</evidence>
<sequence>MRKDEQAVQDLQACMKDFEAEPLDISSPKLRSLQSGLVASPELVHDLDTALPHGQAQAGTLMQERVFTKIKPLTAIIHRNKKLNFAGSSGALMKVVQTERSGLAALVDLAEGSGLIQLESAFEGRVTEECLSLYNVDGSMRKTVMSKLLELFNLDPVIEDPGDHCSLVDMGLIWQLATPTPEDREARKMILMNLTQVSHFTLDAYFDVGLLKYVIFLIILALYVPTSLIVVICVNRSLHEPMYLFLCSLFVNELCGSTGLFPFLLVQILSDIHTVSAPLCFLQVFSVYTYGNVEFYNLAVMSYDRYLAICHPLHYNTRMTSNKAAMFIALTWFFPILHVSVMISLSASLQLCGNIINKVYCDNFPIVKLACSDTTVNNVYGLVYTCTVIVALIILTFYSYMRILRVCFSGSKQTRQKALSTCTPHLVSLLNFSFGGFFEVIQSRFDMSSVPSILRIFLSLYFITFQPLFNPLIYGLNLTKIRIICKSLLFGKMILMNLTQVSHFTLDAYFDVGLLKYVIFLIILALYVPTLLIVVICVNRSLHEPMYLFLCSLFVNELYGSTGLFPFLLVQILSDIHTVSAPLCFLQVFSVYTYGNVEFYNLAVMSYDRYLAICHPLHYNTRMTSNKAAMFIALTWFFPILHVSVMISLSASLQLCGNIINKVYCDNFPIVKLACSDTTVNNVYGLVYTCTVIVALIILTFYSYMRILRVCFSGSKQTRQKALSTCTPHLVSLLNFSFGGFFEVIQSRFDMSSVPSILRIFLSLYFITFQPLFNPLIYGLNLTKIRIICKSLLFAYLHIGYLRYLCFMITAMLYIVIVVANTSLIVVICVNRSLHEPMYLFLCSLFVNELYGSTGLFPFLLVQILSDIHTVSAPLCFLQIFCLHTYGGIEFSNLTVMSYDRYLAICCPLQYNTRMTSNKAVIFIILLWLYSFVKFLITLSLNIRLTLCGNIINGEQHLWIFWYCSHYLSPSDSNPFSYMRILRVCFSGSKQTRQKAVSTCTPHLVSLLNFSFGCFEILQSRFDMSGVPSVLRIILSLYFLIIQPLMNPVMYGLQMSKLRNICKHVLCYKLLAWTAAVCSTAGEKHCTVCDVLMLHSFTVPDTLGGGG</sequence>
<feature type="transmembrane region" description="Helical" evidence="14">
    <location>
        <begin position="488"/>
        <end position="506"/>
    </location>
</feature>
<feature type="transmembrane region" description="Helical" evidence="14">
    <location>
        <begin position="453"/>
        <end position="476"/>
    </location>
</feature>